<feature type="compositionally biased region" description="Acidic residues" evidence="11">
    <location>
        <begin position="715"/>
        <end position="729"/>
    </location>
</feature>
<evidence type="ECO:0000313" key="16">
    <source>
        <dbReference type="Proteomes" id="UP001221413"/>
    </source>
</evidence>
<dbReference type="InterPro" id="IPR019771">
    <property type="entry name" value="F-actin_capping_bsu_CS"/>
</dbReference>
<dbReference type="GO" id="GO:0030036">
    <property type="term" value="P:actin cytoskeleton organization"/>
    <property type="evidence" value="ECO:0007669"/>
    <property type="project" value="InterPro"/>
</dbReference>
<evidence type="ECO:0000256" key="10">
    <source>
        <dbReference type="ARBA" id="ARBA00044965"/>
    </source>
</evidence>
<keyword evidence="5" id="KW-0117">Actin capping</keyword>
<dbReference type="PROSITE" id="PS00231">
    <property type="entry name" value="F_ACTIN_CAPPING_BETA"/>
    <property type="match status" value="1"/>
</dbReference>
<dbReference type="Pfam" id="PF10433">
    <property type="entry name" value="Beta-prop_RSE1_1st"/>
    <property type="match status" value="1"/>
</dbReference>
<feature type="region of interest" description="Disordered" evidence="11">
    <location>
        <begin position="706"/>
        <end position="746"/>
    </location>
</feature>
<dbReference type="InterPro" id="IPR058543">
    <property type="entry name" value="Beta-prop_RSE1/DDB1/CPSF1_2nd"/>
</dbReference>
<evidence type="ECO:0000256" key="2">
    <source>
        <dbReference type="ARBA" id="ARBA00004245"/>
    </source>
</evidence>
<comment type="subcellular location">
    <subcellularLocation>
        <location evidence="2">Cytoplasm</location>
        <location evidence="2">Cytoskeleton</location>
    </subcellularLocation>
    <subcellularLocation>
        <location evidence="1">Nucleus</location>
    </subcellularLocation>
</comment>
<dbReference type="Gene3D" id="1.20.58.570">
    <property type="match status" value="1"/>
</dbReference>
<comment type="caution">
    <text evidence="15">The sequence shown here is derived from an EMBL/GenBank/DDBJ whole genome shotgun (WGS) entry which is preliminary data.</text>
</comment>
<evidence type="ECO:0000259" key="14">
    <source>
        <dbReference type="Pfam" id="PF23726"/>
    </source>
</evidence>
<protein>
    <recommendedName>
        <fullName evidence="4">F-actin-capping protein subunit beta</fullName>
    </recommendedName>
</protein>
<dbReference type="Pfam" id="PF01115">
    <property type="entry name" value="F_actin_cap_B"/>
    <property type="match status" value="1"/>
</dbReference>
<evidence type="ECO:0000313" key="15">
    <source>
        <dbReference type="EMBL" id="KAJ6257803.1"/>
    </source>
</evidence>
<dbReference type="SUPFAM" id="SSF90096">
    <property type="entry name" value="Subunits of heterodimeric actin filament capping protein Capz"/>
    <property type="match status" value="1"/>
</dbReference>
<keyword evidence="7" id="KW-0009">Actin-binding</keyword>
<gene>
    <name evidence="15" type="ORF">Dda_7592</name>
</gene>
<dbReference type="InterPro" id="IPR050358">
    <property type="entry name" value="RSE1/DDB1/CFT1"/>
</dbReference>
<evidence type="ECO:0000256" key="8">
    <source>
        <dbReference type="ARBA" id="ARBA00023212"/>
    </source>
</evidence>
<proteinExistence type="inferred from homology"/>
<dbReference type="InterPro" id="IPR042276">
    <property type="entry name" value="CapZ_alpha/beta_2"/>
</dbReference>
<dbReference type="InterPro" id="IPR018846">
    <property type="entry name" value="Beta-prop_RSE1/DDB1/CPSF1_1st"/>
</dbReference>
<dbReference type="EMBL" id="JAQGDS010000010">
    <property type="protein sequence ID" value="KAJ6257803.1"/>
    <property type="molecule type" value="Genomic_DNA"/>
</dbReference>
<accession>A0AAD6ISP0</accession>
<feature type="compositionally biased region" description="Basic and acidic residues" evidence="11">
    <location>
        <begin position="292"/>
        <end position="301"/>
    </location>
</feature>
<feature type="compositionally biased region" description="Polar residues" evidence="11">
    <location>
        <begin position="732"/>
        <end position="746"/>
    </location>
</feature>
<name>A0AAD6ISP0_DREDA</name>
<evidence type="ECO:0000256" key="6">
    <source>
        <dbReference type="ARBA" id="ARBA00022490"/>
    </source>
</evidence>
<keyword evidence="6" id="KW-0963">Cytoplasm</keyword>
<dbReference type="GO" id="GO:0003676">
    <property type="term" value="F:nucleic acid binding"/>
    <property type="evidence" value="ECO:0007669"/>
    <property type="project" value="InterPro"/>
</dbReference>
<keyword evidence="16" id="KW-1185">Reference proteome</keyword>
<evidence type="ECO:0000259" key="13">
    <source>
        <dbReference type="Pfam" id="PF10433"/>
    </source>
</evidence>
<evidence type="ECO:0000256" key="7">
    <source>
        <dbReference type="ARBA" id="ARBA00023203"/>
    </source>
</evidence>
<dbReference type="Gene3D" id="3.90.1150.210">
    <property type="entry name" value="F-actin capping protein, beta subunit"/>
    <property type="match status" value="1"/>
</dbReference>
<dbReference type="GO" id="GO:0005737">
    <property type="term" value="C:cytoplasm"/>
    <property type="evidence" value="ECO:0007669"/>
    <property type="project" value="InterPro"/>
</dbReference>
<comment type="subunit">
    <text evidence="10">Component of the F-actin capping complex, composed of a heterodimer of an alpha and a beta subunit.</text>
</comment>
<dbReference type="PANTHER" id="PTHR10644">
    <property type="entry name" value="DNA REPAIR/RNA PROCESSING CPSF FAMILY"/>
    <property type="match status" value="1"/>
</dbReference>
<evidence type="ECO:0000259" key="12">
    <source>
        <dbReference type="Pfam" id="PF03178"/>
    </source>
</evidence>
<dbReference type="Pfam" id="PF23726">
    <property type="entry name" value="Beta-prop_RSE1_2nd"/>
    <property type="match status" value="1"/>
</dbReference>
<keyword evidence="9" id="KW-0539">Nucleus</keyword>
<keyword evidence="8" id="KW-0206">Cytoskeleton</keyword>
<dbReference type="InterPro" id="IPR015943">
    <property type="entry name" value="WD40/YVTN_repeat-like_dom_sf"/>
</dbReference>
<evidence type="ECO:0000256" key="3">
    <source>
        <dbReference type="ARBA" id="ARBA00006039"/>
    </source>
</evidence>
<organism evidence="15 16">
    <name type="scientific">Drechslerella dactyloides</name>
    <name type="common">Nematode-trapping fungus</name>
    <name type="synonym">Arthrobotrys dactyloides</name>
    <dbReference type="NCBI Taxonomy" id="74499"/>
    <lineage>
        <taxon>Eukaryota</taxon>
        <taxon>Fungi</taxon>
        <taxon>Dikarya</taxon>
        <taxon>Ascomycota</taxon>
        <taxon>Pezizomycotina</taxon>
        <taxon>Orbiliomycetes</taxon>
        <taxon>Orbiliales</taxon>
        <taxon>Orbiliaceae</taxon>
        <taxon>Drechslerella</taxon>
    </lineage>
</organism>
<dbReference type="PRINTS" id="PR00192">
    <property type="entry name" value="FACTINCAPB"/>
</dbReference>
<dbReference type="GO" id="GO:0051016">
    <property type="term" value="P:barbed-end actin filament capping"/>
    <property type="evidence" value="ECO:0007669"/>
    <property type="project" value="InterPro"/>
</dbReference>
<evidence type="ECO:0000256" key="11">
    <source>
        <dbReference type="SAM" id="MobiDB-lite"/>
    </source>
</evidence>
<feature type="compositionally biased region" description="Basic and acidic residues" evidence="11">
    <location>
        <begin position="458"/>
        <end position="471"/>
    </location>
</feature>
<evidence type="ECO:0000256" key="4">
    <source>
        <dbReference type="ARBA" id="ARBA00021859"/>
    </source>
</evidence>
<dbReference type="InterPro" id="IPR043175">
    <property type="entry name" value="CAPZB_N"/>
</dbReference>
<dbReference type="Pfam" id="PF03178">
    <property type="entry name" value="CPSF_A"/>
    <property type="match status" value="1"/>
</dbReference>
<dbReference type="Proteomes" id="UP001221413">
    <property type="component" value="Unassembled WGS sequence"/>
</dbReference>
<feature type="domain" description="RSE1/DDB1/CPSF1 C-terminal" evidence="12">
    <location>
        <begin position="1263"/>
        <end position="1598"/>
    </location>
</feature>
<dbReference type="GO" id="GO:0005634">
    <property type="term" value="C:nucleus"/>
    <property type="evidence" value="ECO:0007669"/>
    <property type="project" value="UniProtKB-SubCell"/>
</dbReference>
<evidence type="ECO:0000256" key="1">
    <source>
        <dbReference type="ARBA" id="ARBA00004123"/>
    </source>
</evidence>
<dbReference type="InterPro" id="IPR004871">
    <property type="entry name" value="RSE1/DDB1/CPSF1_C"/>
</dbReference>
<sequence length="1865" mass="207278">MNGPFAAVFEEKATEVVEVVVFVSGSLRCHWNEEPNEEKHKLRSILFTVSGSAHFFLVPVVLSVVAETRAISIGRRQTVASNDVSEMTVTSETKRLRSLGELYMETKVMATPTRMTKATTPVVQISDVCSNAIARGLLGRARFWNGEVIDSTGQSVSGRYHRGGGSRTLRNSGRFMSMTADPVMFGGGLGRERRHRLPNDDDDPHPSQGRCWYASRAKISAYKTGLYADESVYTEITDPTAVNNALALNFISSSERNLVVAKTSLLQIFRLVEYEDADDEYAGDEANDPEAGSDRRVYEGRDHEDSFTVESGMHLQRETIEKTTKLVLVTQYHLYGSVTSMVKIRIPNSKSGGDCLLVSFDTAKLSLLEWDPVVHSISTISLHYYEGDELKSPIISESPINYLISDPKSRCAAFKFNHDLVAILPFRQKEDEDLEIPDNDSFQYDLEDDDDGANNSKNDVEMKDSSAEGKPSDTPYHASFVLSASQLDEAVEHIVDMVFLHEYREPTFGIVYQPQQSSVGMLEKRKDPTHFIVVTLDLDQRASTSIMSAKNLPFDIFKAIALPPPIGGTLLLGEHEIVHVDQAGKMSAVAINSYAQQYSAFNMADQSDLELNLEASLAVPLPNENGDILIVTIAGEFVILSFKTEGRSISSLSVRRATPKDGYPFISAPCETLVDIGNRRLFTGSLDADAVLWGYKRKGEKVSLSQKSEVKFERDDEENAGDDDEDDLYGDSSVTPITPRKTSIGNASRGPLGEYLFRRHDRLQNIGPCRELTFGRPARAPEKLKFHQGVLPELELMTTTGRGVEGAVTVFNTSISPQVSAKFDFKDCLRLWAVHSKQLKKGQSAIPSSVSKGYEEQIGATEDYSTYLFASNASETLVYKVGTEFEPLKDTEVETEVCPTLEFGTFQEGLRMAQVCETNVKVYDSDLQLIQIISTNDEDPDGGPHIVSASFADPYMLLICGDSSISVDQCQERSLELERIPRPDAIKDTKYTNGCLYRSTSDVFGPGTGGQILCFLLTEEGTLQIYTLPKFEQKASLEHFDMSLQLVSPDEAALRFHTARDDIEEIIVADLGDNINRSPYLIVKTKRDDIIVYEPFISNGICFRKIYNTVLPTVSLSEQKAPSGPLVKIDDLGGYGVTFMPGDTPTLITKSSKGLPKLYRLQGGTVRSLSQFHTKETERGFLYIDAKGAARVCHFPELSLEHTWLSRRIPLERTPLSLSYYDPKGVYAVSVVSTAKPEVDDEDFQMEDGYVDETMLPDIEAGHLVMISPLTWTTTDRYEFPLHEVPFVVKTVDLEVSEITKERRPLIAVGTGLLRGENSPARGAIYVFDVIDVVPEIGKPETGKKFKLIAREEVKGIVSTLAGLDGYLVITHGQKCMIRGLKEDGSLLPVAFMDMNMHTTVAKTLDKMAMFGDVLKGISFVGFSEEPYKMILFGKDPRQLPITAGDFLPVGNACYFVVSDAQSNVHVLQYDPENPGSIHGTRLLPKGEIYCGHEIRSICVLPKKKSLFTETSGGDVDDEDEDTEFLCMFCTMTGMFGTISSIPESMYRRLNVIQGQITNTGEHAAGLNPRAYRAAKFHNTSSEPMRAILDGNLLGRWLMLGAGRRKELAGRAGTSEEMLREDLCDLLRRLNPKHITKNLNALIGLRPDLTEDLLSSVDQPLQIVRCKKTGRDYLLCDYNRDGDSYRSPWSNEFDPPLSDGTVPSEKVRKMEVAANEAFDVYRELVFRERNDEANEALAILVASTATSKNTGTWDSIHVFEALDRARTAHYKLTSTVILNMESNEDALGNMDLSGNMTRQVEADLPVEDDSSHIVNIGRLVEDMELKMRNLLPKDVVNDLRSVNNLTDVNRDRAAHSEVMSSMLRR</sequence>
<feature type="domain" description="RSE1/DDB1/CPSF1 second beta-propeller" evidence="14">
    <location>
        <begin position="817"/>
        <end position="1194"/>
    </location>
</feature>
<reference evidence="15" key="1">
    <citation type="submission" date="2023-01" db="EMBL/GenBank/DDBJ databases">
        <title>The chitinases involved in constricting ring structure development in the nematode-trapping fungus Drechslerella dactyloides.</title>
        <authorList>
            <person name="Wang R."/>
            <person name="Zhang L."/>
            <person name="Tang P."/>
            <person name="Li S."/>
            <person name="Liang L."/>
        </authorList>
    </citation>
    <scope>NUCLEOTIDE SEQUENCE</scope>
    <source>
        <strain evidence="15">YMF1.00031</strain>
    </source>
</reference>
<feature type="region of interest" description="Disordered" evidence="11">
    <location>
        <begin position="437"/>
        <end position="472"/>
    </location>
</feature>
<dbReference type="FunFam" id="1.20.58.570:FF:000001">
    <property type="entry name" value="F-actin-capping protein subunit beta"/>
    <property type="match status" value="1"/>
</dbReference>
<dbReference type="GO" id="GO:0008290">
    <property type="term" value="C:F-actin capping protein complex"/>
    <property type="evidence" value="ECO:0007669"/>
    <property type="project" value="InterPro"/>
</dbReference>
<comment type="similarity">
    <text evidence="3">Belongs to the F-actin-capping protein beta subunit family.</text>
</comment>
<dbReference type="GO" id="GO:0051015">
    <property type="term" value="F:actin filament binding"/>
    <property type="evidence" value="ECO:0007669"/>
    <property type="project" value="UniProtKB-ARBA"/>
</dbReference>
<evidence type="ECO:0000256" key="5">
    <source>
        <dbReference type="ARBA" id="ARBA00022467"/>
    </source>
</evidence>
<dbReference type="InterPro" id="IPR001698">
    <property type="entry name" value="CAPZB"/>
</dbReference>
<dbReference type="Gene3D" id="2.130.10.10">
    <property type="entry name" value="YVTN repeat-like/Quinoprotein amine dehydrogenase"/>
    <property type="match status" value="3"/>
</dbReference>
<dbReference type="InterPro" id="IPR037282">
    <property type="entry name" value="CapZ_alpha/beta"/>
</dbReference>
<evidence type="ECO:0000256" key="9">
    <source>
        <dbReference type="ARBA" id="ARBA00023242"/>
    </source>
</evidence>
<feature type="domain" description="RSE1/DDB1/CPSF1 first beta-propeller" evidence="13">
    <location>
        <begin position="311"/>
        <end position="698"/>
    </location>
</feature>
<feature type="region of interest" description="Disordered" evidence="11">
    <location>
        <begin position="280"/>
        <end position="301"/>
    </location>
</feature>